<dbReference type="PANTHER" id="PTHR12661:SF5">
    <property type="entry name" value="SUPPRESSOR OF SWI4 1 HOMOLOG"/>
    <property type="match status" value="1"/>
</dbReference>
<dbReference type="InterPro" id="IPR045112">
    <property type="entry name" value="PPAN-like"/>
</dbReference>
<feature type="compositionally biased region" description="Basic and acidic residues" evidence="1">
    <location>
        <begin position="314"/>
        <end position="324"/>
    </location>
</feature>
<evidence type="ECO:0000313" key="3">
    <source>
        <dbReference type="EMBL" id="OAF56140.1"/>
    </source>
</evidence>
<feature type="domain" description="Brix" evidence="2">
    <location>
        <begin position="33"/>
        <end position="353"/>
    </location>
</feature>
<dbReference type="AlphaFoldDB" id="A0A177A3G9"/>
<dbReference type="EMBL" id="KV441405">
    <property type="protein sequence ID" value="OAF56140.1"/>
    <property type="molecule type" value="Genomic_DNA"/>
</dbReference>
<dbReference type="GO" id="GO:0000027">
    <property type="term" value="P:ribosomal large subunit assembly"/>
    <property type="evidence" value="ECO:0007669"/>
    <property type="project" value="TreeGrafter"/>
</dbReference>
<dbReference type="eggNOG" id="KOG2963">
    <property type="taxonomic scope" value="Eukaryota"/>
</dbReference>
<dbReference type="GO" id="GO:0030687">
    <property type="term" value="C:preribosome, large subunit precursor"/>
    <property type="evidence" value="ECO:0007669"/>
    <property type="project" value="TreeGrafter"/>
</dbReference>
<dbReference type="InterPro" id="IPR007109">
    <property type="entry name" value="Brix"/>
</dbReference>
<proteinExistence type="predicted"/>
<dbReference type="OrthoDB" id="10261452at2759"/>
<dbReference type="GO" id="GO:0006364">
    <property type="term" value="P:rRNA processing"/>
    <property type="evidence" value="ECO:0007669"/>
    <property type="project" value="InterPro"/>
</dbReference>
<dbReference type="GeneID" id="36290473"/>
<reference evidence="3" key="1">
    <citation type="submission" date="2016-03" db="EMBL/GenBank/DDBJ databases">
        <title>Updated assembly of Pseudogymnoascus destructans, the fungus causing white-nose syndrome of bats.</title>
        <authorList>
            <person name="Palmer J.M."/>
            <person name="Drees K.P."/>
            <person name="Foster J.T."/>
            <person name="Lindner D.L."/>
        </authorList>
    </citation>
    <scope>NUCLEOTIDE SEQUENCE [LARGE SCALE GENOMIC DNA]</scope>
    <source>
        <strain evidence="3">20631-21</strain>
    </source>
</reference>
<sequence length="462" mass="51708">MAHKRTKKRTHVGAKGGENKAVTANQVNRTPKSMVIRIGAGEVGPSVSQLVKDVRLMMEPGTAARLKERRSNRLRDYLTMAGPLGVSHLMLFSRSESGNTNMRLTVTPRGPTLHFRVEKYSLCKDVKKALKHPKGGGKEYLSPPLLVMNNFTAPAVDESKAESKNKVPRHLESLTTTMFQSLFPPISPQTTPLSSIRRVLLLNRVIDPNDDSSYVINLRHYAITTKKTGLSRPLRRLNAAEKLLHQGNNKKSKASLPNLGKLEDIADFMIGGENGEGYMTDATSGSEVETDAEVEMLESTTRKVLNSKARQRARAAEGKEGDAPGVEKRAVKLVELGPRMRLRMTKVEEGVCNGKVMWHEYINKTAAELKEMDKVWEKRRQEKEARKKIQKENVERKKREKKASGAGAKKDGEEEDDDDEYDEMDVDEWDSEGLEGDAEMEVNEDAEEEGNWEEQQKDIAAG</sequence>
<gene>
    <name evidence="3" type="ORF">VC83_07428</name>
</gene>
<evidence type="ECO:0000259" key="2">
    <source>
        <dbReference type="PROSITE" id="PS50833"/>
    </source>
</evidence>
<organism evidence="3">
    <name type="scientific">Pseudogymnoascus destructans</name>
    <dbReference type="NCBI Taxonomy" id="655981"/>
    <lineage>
        <taxon>Eukaryota</taxon>
        <taxon>Fungi</taxon>
        <taxon>Dikarya</taxon>
        <taxon>Ascomycota</taxon>
        <taxon>Pezizomycotina</taxon>
        <taxon>Leotiomycetes</taxon>
        <taxon>Thelebolales</taxon>
        <taxon>Thelebolaceae</taxon>
        <taxon>Pseudogymnoascus</taxon>
    </lineage>
</organism>
<evidence type="ECO:0000256" key="1">
    <source>
        <dbReference type="SAM" id="MobiDB-lite"/>
    </source>
</evidence>
<accession>A0A177A3G9</accession>
<name>A0A177A3G9_9PEZI</name>
<dbReference type="PANTHER" id="PTHR12661">
    <property type="entry name" value="PETER PAN-RELATED"/>
    <property type="match status" value="1"/>
</dbReference>
<feature type="compositionally biased region" description="Basic residues" evidence="1">
    <location>
        <begin position="1"/>
        <end position="12"/>
    </location>
</feature>
<feature type="compositionally biased region" description="Acidic residues" evidence="1">
    <location>
        <begin position="413"/>
        <end position="452"/>
    </location>
</feature>
<dbReference type="GO" id="GO:0019843">
    <property type="term" value="F:rRNA binding"/>
    <property type="evidence" value="ECO:0007669"/>
    <property type="project" value="InterPro"/>
</dbReference>
<dbReference type="SMART" id="SM00879">
    <property type="entry name" value="Brix"/>
    <property type="match status" value="1"/>
</dbReference>
<feature type="region of interest" description="Disordered" evidence="1">
    <location>
        <begin position="380"/>
        <end position="462"/>
    </location>
</feature>
<protein>
    <recommendedName>
        <fullName evidence="2">Brix domain-containing protein</fullName>
    </recommendedName>
</protein>
<dbReference type="Pfam" id="PF04427">
    <property type="entry name" value="Brix"/>
    <property type="match status" value="1"/>
</dbReference>
<feature type="compositionally biased region" description="Basic and acidic residues" evidence="1">
    <location>
        <begin position="380"/>
        <end position="397"/>
    </location>
</feature>
<feature type="region of interest" description="Disordered" evidence="1">
    <location>
        <begin position="1"/>
        <end position="24"/>
    </location>
</feature>
<feature type="region of interest" description="Disordered" evidence="1">
    <location>
        <begin position="300"/>
        <end position="324"/>
    </location>
</feature>
<dbReference type="Proteomes" id="UP000077154">
    <property type="component" value="Unassembled WGS sequence"/>
</dbReference>
<dbReference type="RefSeq" id="XP_024321438.1">
    <property type="nucleotide sequence ID" value="XM_024470999.1"/>
</dbReference>
<dbReference type="PROSITE" id="PS50833">
    <property type="entry name" value="BRIX"/>
    <property type="match status" value="1"/>
</dbReference>
<dbReference type="VEuPathDB" id="FungiDB:GMDG_03375"/>